<feature type="chain" id="PRO_5037221045" description="Thioredoxin domain-containing protein" evidence="1">
    <location>
        <begin position="26"/>
        <end position="169"/>
    </location>
</feature>
<feature type="signal peptide" evidence="1">
    <location>
        <begin position="1"/>
        <end position="25"/>
    </location>
</feature>
<evidence type="ECO:0000256" key="1">
    <source>
        <dbReference type="SAM" id="SignalP"/>
    </source>
</evidence>
<keyword evidence="1" id="KW-0732">Signal</keyword>
<evidence type="ECO:0000313" key="3">
    <source>
        <dbReference type="Proteomes" id="UP000664034"/>
    </source>
</evidence>
<dbReference type="Proteomes" id="UP000664034">
    <property type="component" value="Unassembled WGS sequence"/>
</dbReference>
<name>A0A939GEW3_9BACT</name>
<reference evidence="2" key="1">
    <citation type="submission" date="2021-03" db="EMBL/GenBank/DDBJ databases">
        <title>Fibrella sp. HMF5335 genome sequencing and assembly.</title>
        <authorList>
            <person name="Kang H."/>
            <person name="Kim H."/>
            <person name="Bae S."/>
            <person name="Joh K."/>
        </authorList>
    </citation>
    <scope>NUCLEOTIDE SEQUENCE</scope>
    <source>
        <strain evidence="2">HMF5335</strain>
    </source>
</reference>
<protein>
    <recommendedName>
        <fullName evidence="4">Thioredoxin domain-containing protein</fullName>
    </recommendedName>
</protein>
<evidence type="ECO:0000313" key="2">
    <source>
        <dbReference type="EMBL" id="MBO0935954.1"/>
    </source>
</evidence>
<keyword evidence="3" id="KW-1185">Reference proteome</keyword>
<accession>A0A939GEW3</accession>
<organism evidence="2 3">
    <name type="scientific">Fibrella rubiginis</name>
    <dbReference type="NCBI Taxonomy" id="2817060"/>
    <lineage>
        <taxon>Bacteria</taxon>
        <taxon>Pseudomonadati</taxon>
        <taxon>Bacteroidota</taxon>
        <taxon>Cytophagia</taxon>
        <taxon>Cytophagales</taxon>
        <taxon>Spirosomataceae</taxon>
        <taxon>Fibrella</taxon>
    </lineage>
</organism>
<comment type="caution">
    <text evidence="2">The sequence shown here is derived from an EMBL/GenBank/DDBJ whole genome shotgun (WGS) entry which is preliminary data.</text>
</comment>
<dbReference type="EMBL" id="JAFMYV010000002">
    <property type="protein sequence ID" value="MBO0935954.1"/>
    <property type="molecule type" value="Genomic_DNA"/>
</dbReference>
<sequence length="169" mass="18617">MPRPAYWRLVCLLVICLLNRQKALAQLRAGESAPRFSLADQFGQTTTLDFPVNTPVIIVFAGRSGRAEAQQWVTALLQVTRPVRLLTVACTGWVPKLLQGVVRRAFAEAKPILINWNNRVADSYGFGQTTCRLVVLTGIGHVIIVDDGPYSPKRLTAVVHAITQLQANN</sequence>
<evidence type="ECO:0008006" key="4">
    <source>
        <dbReference type="Google" id="ProtNLM"/>
    </source>
</evidence>
<gene>
    <name evidence="2" type="ORF">J2I47_05295</name>
</gene>
<dbReference type="AlphaFoldDB" id="A0A939GEW3"/>
<dbReference type="RefSeq" id="WP_207363507.1">
    <property type="nucleotide sequence ID" value="NZ_JAFMYV010000002.1"/>
</dbReference>
<proteinExistence type="predicted"/>